<evidence type="ECO:0000313" key="2">
    <source>
        <dbReference type="Proteomes" id="UP000819052"/>
    </source>
</evidence>
<sequence length="150" mass="16782">MNTIDNNVSDLTFKLINNLDLDDYEDIVAGRLVLLNPKTNEPSSAYIELASPEHQARKRIDLARTRKLRSEYSQTGKMPSTDPVDDIEEETDYLVASTLGWNLSQGGAPVLFTAEAARKLFTDPKKQWVRAQALAGLRKTELFIKDSAKA</sequence>
<gene>
    <name evidence="1" type="ORF">F1609_16870</name>
</gene>
<proteinExistence type="predicted"/>
<organism evidence="1 2">
    <name type="scientific">Massilia aquatica</name>
    <dbReference type="NCBI Taxonomy" id="2609000"/>
    <lineage>
        <taxon>Bacteria</taxon>
        <taxon>Pseudomonadati</taxon>
        <taxon>Pseudomonadota</taxon>
        <taxon>Betaproteobacteria</taxon>
        <taxon>Burkholderiales</taxon>
        <taxon>Oxalobacteraceae</taxon>
        <taxon>Telluria group</taxon>
        <taxon>Massilia</taxon>
    </lineage>
</organism>
<reference evidence="1 2" key="1">
    <citation type="submission" date="2019-09" db="EMBL/GenBank/DDBJ databases">
        <title>Taxonomy of Antarctic Massilia spp.: description of Massilia rubra sp. nov., Massilia aquatica sp. nov., Massilia mucilaginosa sp. nov., Massilia frigida sp. nov. isolated from streams, lakes and regoliths.</title>
        <authorList>
            <person name="Holochova P."/>
            <person name="Sedlacek I."/>
            <person name="Kralova S."/>
            <person name="Maslanova I."/>
            <person name="Busse H.-J."/>
            <person name="Stankova E."/>
            <person name="Vrbovska V."/>
            <person name="Kovarovic V."/>
            <person name="Bartak M."/>
            <person name="Svec P."/>
            <person name="Pantucek R."/>
        </authorList>
    </citation>
    <scope>NUCLEOTIDE SEQUENCE [LARGE SCALE GENOMIC DNA]</scope>
    <source>
        <strain evidence="1 2">CCM 8693</strain>
    </source>
</reference>
<dbReference type="Proteomes" id="UP000819052">
    <property type="component" value="Unassembled WGS sequence"/>
</dbReference>
<keyword evidence="2" id="KW-1185">Reference proteome</keyword>
<evidence type="ECO:0000313" key="1">
    <source>
        <dbReference type="EMBL" id="NHZ41823.1"/>
    </source>
</evidence>
<protein>
    <submittedName>
        <fullName evidence="1">Uncharacterized protein</fullName>
    </submittedName>
</protein>
<dbReference type="EMBL" id="VVIW01000009">
    <property type="protein sequence ID" value="NHZ41823.1"/>
    <property type="molecule type" value="Genomic_DNA"/>
</dbReference>
<comment type="caution">
    <text evidence="1">The sequence shown here is derived from an EMBL/GenBank/DDBJ whole genome shotgun (WGS) entry which is preliminary data.</text>
</comment>
<name>A0ABX0MA00_9BURK</name>
<dbReference type="RefSeq" id="WP_167077585.1">
    <property type="nucleotide sequence ID" value="NZ_VVIW01000009.1"/>
</dbReference>
<accession>A0ABX0MA00</accession>